<dbReference type="SUPFAM" id="SSF53720">
    <property type="entry name" value="ALDH-like"/>
    <property type="match status" value="1"/>
</dbReference>
<dbReference type="Pfam" id="PF00171">
    <property type="entry name" value="Aldedh"/>
    <property type="match status" value="1"/>
</dbReference>
<keyword evidence="2 4" id="KW-0560">Oxidoreductase</keyword>
<keyword evidence="7" id="KW-1185">Reference proteome</keyword>
<dbReference type="InterPro" id="IPR029510">
    <property type="entry name" value="Ald_DH_CS_GLU"/>
</dbReference>
<evidence type="ECO:0000259" key="5">
    <source>
        <dbReference type="Pfam" id="PF00171"/>
    </source>
</evidence>
<dbReference type="InterPro" id="IPR016161">
    <property type="entry name" value="Ald_DH/histidinol_DH"/>
</dbReference>
<comment type="similarity">
    <text evidence="1 4">Belongs to the aldehyde dehydrogenase family.</text>
</comment>
<proteinExistence type="inferred from homology"/>
<evidence type="ECO:0000313" key="6">
    <source>
        <dbReference type="EMBL" id="UTI63740.1"/>
    </source>
</evidence>
<name>A0ABY5DNY1_9ACTN</name>
<dbReference type="EMBL" id="CP098502">
    <property type="protein sequence ID" value="UTI63740.1"/>
    <property type="molecule type" value="Genomic_DNA"/>
</dbReference>
<sequence length="456" mass="45715">MIDVVDPSTEAVIGQVAEAGPAGVDAAVRAARAALPAWSGTPLDERLAMLSALADGLEARAAAIGASLAREMGMPLAQATAVQAALPVGVIRATVAAARDFPFSSHEGGATILREPAGVVAAITPWNFPLHQIAAKLAPALAVGCTVVLKPSELAPLTIDLLQDAAREAGLPAGVLGVVHGTGPVTGEALVSHPGVDVISLTGSVAAGRRVGAIAGGAVKRACLELGGKSPAVVLDDADLEHAVRYTTARCCFNSGQACNAPTRLLVARGQEADAVAIAADAAAALVVGPALDEGTTMGPVVSAAARDRIRAHIDGAVAAGARAVHGGSAAPAGTPDRGFYVAPTVLAGVTEDMRVHREEVFGPVLAIVAYDDEDDAVRLANATDYGLSAELFTGDPDRARAVAARLRAGQVKVGGVSARDALGAPFGGYGLSGLGRELGRFGLEEFVEVKAVLGV</sequence>
<accession>A0ABY5DNY1</accession>
<dbReference type="InterPro" id="IPR016163">
    <property type="entry name" value="Ald_DH_C"/>
</dbReference>
<dbReference type="RefSeq" id="WP_254570462.1">
    <property type="nucleotide sequence ID" value="NZ_CP098502.1"/>
</dbReference>
<dbReference type="Gene3D" id="3.40.309.10">
    <property type="entry name" value="Aldehyde Dehydrogenase, Chain A, domain 2"/>
    <property type="match status" value="1"/>
</dbReference>
<protein>
    <submittedName>
        <fullName evidence="6">Aldehyde dehydrogenase family protein</fullName>
    </submittedName>
</protein>
<evidence type="ECO:0000313" key="7">
    <source>
        <dbReference type="Proteomes" id="UP001056035"/>
    </source>
</evidence>
<dbReference type="PANTHER" id="PTHR42804:SF1">
    <property type="entry name" value="ALDEHYDE DEHYDROGENASE-RELATED"/>
    <property type="match status" value="1"/>
</dbReference>
<organism evidence="6 7">
    <name type="scientific">Paraconexibacter antarcticus</name>
    <dbReference type="NCBI Taxonomy" id="2949664"/>
    <lineage>
        <taxon>Bacteria</taxon>
        <taxon>Bacillati</taxon>
        <taxon>Actinomycetota</taxon>
        <taxon>Thermoleophilia</taxon>
        <taxon>Solirubrobacterales</taxon>
        <taxon>Paraconexibacteraceae</taxon>
        <taxon>Paraconexibacter</taxon>
    </lineage>
</organism>
<dbReference type="Proteomes" id="UP001056035">
    <property type="component" value="Chromosome"/>
</dbReference>
<dbReference type="InterPro" id="IPR016162">
    <property type="entry name" value="Ald_DH_N"/>
</dbReference>
<evidence type="ECO:0000256" key="2">
    <source>
        <dbReference type="ARBA" id="ARBA00023002"/>
    </source>
</evidence>
<reference evidence="6 7" key="1">
    <citation type="submission" date="2022-06" db="EMBL/GenBank/DDBJ databases">
        <title>Paraconexibacter antarcticus.</title>
        <authorList>
            <person name="Kim C.S."/>
        </authorList>
    </citation>
    <scope>NUCLEOTIDE SEQUENCE [LARGE SCALE GENOMIC DNA]</scope>
    <source>
        <strain evidence="6 7">02-257</strain>
    </source>
</reference>
<dbReference type="Gene3D" id="3.40.605.10">
    <property type="entry name" value="Aldehyde Dehydrogenase, Chain A, domain 1"/>
    <property type="match status" value="1"/>
</dbReference>
<evidence type="ECO:0000256" key="4">
    <source>
        <dbReference type="RuleBase" id="RU003345"/>
    </source>
</evidence>
<dbReference type="PANTHER" id="PTHR42804">
    <property type="entry name" value="ALDEHYDE DEHYDROGENASE"/>
    <property type="match status" value="1"/>
</dbReference>
<evidence type="ECO:0000256" key="3">
    <source>
        <dbReference type="PROSITE-ProRule" id="PRU10007"/>
    </source>
</evidence>
<dbReference type="InterPro" id="IPR015590">
    <property type="entry name" value="Aldehyde_DH_dom"/>
</dbReference>
<dbReference type="PROSITE" id="PS00687">
    <property type="entry name" value="ALDEHYDE_DEHYDR_GLU"/>
    <property type="match status" value="1"/>
</dbReference>
<feature type="domain" description="Aldehyde dehydrogenase" evidence="5">
    <location>
        <begin position="2"/>
        <end position="453"/>
    </location>
</feature>
<feature type="active site" evidence="3">
    <location>
        <position position="225"/>
    </location>
</feature>
<gene>
    <name evidence="6" type="ORF">NBH00_20645</name>
</gene>
<evidence type="ECO:0000256" key="1">
    <source>
        <dbReference type="ARBA" id="ARBA00009986"/>
    </source>
</evidence>